<protein>
    <submittedName>
        <fullName evidence="1">Uncharacterized protein</fullName>
    </submittedName>
</protein>
<evidence type="ECO:0000313" key="2">
    <source>
        <dbReference type="Proteomes" id="UP001163846"/>
    </source>
</evidence>
<keyword evidence="2" id="KW-1185">Reference proteome</keyword>
<dbReference type="Proteomes" id="UP001163846">
    <property type="component" value="Unassembled WGS sequence"/>
</dbReference>
<name>A0AA38U4M7_9AGAR</name>
<reference evidence="1" key="1">
    <citation type="submission" date="2022-08" db="EMBL/GenBank/DDBJ databases">
        <authorList>
            <consortium name="DOE Joint Genome Institute"/>
            <person name="Min B."/>
            <person name="Riley R."/>
            <person name="Sierra-Patev S."/>
            <person name="Naranjo-Ortiz M."/>
            <person name="Looney B."/>
            <person name="Konkel Z."/>
            <person name="Slot J.C."/>
            <person name="Sakamoto Y."/>
            <person name="Steenwyk J.L."/>
            <person name="Rokas A."/>
            <person name="Carro J."/>
            <person name="Camarero S."/>
            <person name="Ferreira P."/>
            <person name="Molpeceres G."/>
            <person name="Ruiz-Duenas F.J."/>
            <person name="Serrano A."/>
            <person name="Henrissat B."/>
            <person name="Drula E."/>
            <person name="Hughes K.W."/>
            <person name="Mata J.L."/>
            <person name="Ishikawa N.K."/>
            <person name="Vargas-Isla R."/>
            <person name="Ushijima S."/>
            <person name="Smith C.A."/>
            <person name="Ahrendt S."/>
            <person name="Andreopoulos W."/>
            <person name="He G."/>
            <person name="Labutti K."/>
            <person name="Lipzen A."/>
            <person name="Ng V."/>
            <person name="Sandor L."/>
            <person name="Barry K."/>
            <person name="Martinez A.T."/>
            <person name="Xiao Y."/>
            <person name="Gibbons J.G."/>
            <person name="Terashima K."/>
            <person name="Hibbett D.S."/>
            <person name="Grigoriev I.V."/>
        </authorList>
    </citation>
    <scope>NUCLEOTIDE SEQUENCE</scope>
    <source>
        <strain evidence="1">TFB9207</strain>
    </source>
</reference>
<proteinExistence type="predicted"/>
<accession>A0AA38U4M7</accession>
<dbReference type="AlphaFoldDB" id="A0AA38U4M7"/>
<sequence>MVSLSRLSELRLQPLSRHGRIMHTFLYCHPDADAPFVQHYGFRLYTNENTRIFQIVVDIMSSEYVLPNVSIRSIYVVNDDHASIPGGKFLVIFLNHPDALSPPTTPPIPPHVRDRSPPLRVFPISDLHVIVLGLVEDANIRSITYQNFQSFSL</sequence>
<evidence type="ECO:0000313" key="1">
    <source>
        <dbReference type="EMBL" id="KAJ3831525.1"/>
    </source>
</evidence>
<comment type="caution">
    <text evidence="1">The sequence shown here is derived from an EMBL/GenBank/DDBJ whole genome shotgun (WGS) entry which is preliminary data.</text>
</comment>
<dbReference type="EMBL" id="MU807399">
    <property type="protein sequence ID" value="KAJ3831525.1"/>
    <property type="molecule type" value="Genomic_DNA"/>
</dbReference>
<gene>
    <name evidence="1" type="ORF">F5878DRAFT_636195</name>
</gene>
<organism evidence="1 2">
    <name type="scientific">Lentinula raphanica</name>
    <dbReference type="NCBI Taxonomy" id="153919"/>
    <lineage>
        <taxon>Eukaryota</taxon>
        <taxon>Fungi</taxon>
        <taxon>Dikarya</taxon>
        <taxon>Basidiomycota</taxon>
        <taxon>Agaricomycotina</taxon>
        <taxon>Agaricomycetes</taxon>
        <taxon>Agaricomycetidae</taxon>
        <taxon>Agaricales</taxon>
        <taxon>Marasmiineae</taxon>
        <taxon>Omphalotaceae</taxon>
        <taxon>Lentinula</taxon>
    </lineage>
</organism>